<keyword evidence="3" id="KW-1185">Reference proteome</keyword>
<feature type="compositionally biased region" description="Basic and acidic residues" evidence="1">
    <location>
        <begin position="101"/>
        <end position="113"/>
    </location>
</feature>
<dbReference type="VEuPathDB" id="FungiDB:TSTA_066470"/>
<evidence type="ECO:0000313" key="3">
    <source>
        <dbReference type="Proteomes" id="UP000001745"/>
    </source>
</evidence>
<organism evidence="2 3">
    <name type="scientific">Talaromyces stipitatus (strain ATCC 10500 / CBS 375.48 / QM 6759 / NRRL 1006)</name>
    <name type="common">Penicillium stipitatum</name>
    <dbReference type="NCBI Taxonomy" id="441959"/>
    <lineage>
        <taxon>Eukaryota</taxon>
        <taxon>Fungi</taxon>
        <taxon>Dikarya</taxon>
        <taxon>Ascomycota</taxon>
        <taxon>Pezizomycotina</taxon>
        <taxon>Eurotiomycetes</taxon>
        <taxon>Eurotiomycetidae</taxon>
        <taxon>Eurotiales</taxon>
        <taxon>Trichocomaceae</taxon>
        <taxon>Talaromyces</taxon>
        <taxon>Talaromyces sect. Talaromyces</taxon>
    </lineage>
</organism>
<dbReference type="RefSeq" id="XP_002340587.1">
    <property type="nucleotide sequence ID" value="XM_002340546.1"/>
</dbReference>
<proteinExistence type="predicted"/>
<dbReference type="PhylomeDB" id="B8LXB9"/>
<dbReference type="AlphaFoldDB" id="B8LXB9"/>
<name>B8LXB9_TALSN</name>
<dbReference type="OrthoDB" id="10042665at2759"/>
<dbReference type="Proteomes" id="UP000001745">
    <property type="component" value="Unassembled WGS sequence"/>
</dbReference>
<evidence type="ECO:0000313" key="2">
    <source>
        <dbReference type="EMBL" id="EED23200.1"/>
    </source>
</evidence>
<accession>B8LXB9</accession>
<feature type="region of interest" description="Disordered" evidence="1">
    <location>
        <begin position="96"/>
        <end position="123"/>
    </location>
</feature>
<sequence>MFSITFSAGTQRLLQRFSQLAQNGQSDTYGNSQPWDAATEIDDCPQELYRFSRTGLDARSVEATTPPNSPHVAPSNFITKEELKWLFAEVLGIQSAQPTSDGKDSSSNEKPEEQGNDGARIRASKVEYKTVNEVWDSAKYEYKIINSTPVPDVDELDEYIFVIRKRSHKQTKELIVYVDIKSPGLRKTETSHQGLG</sequence>
<dbReference type="STRING" id="441959.B8LXB9"/>
<dbReference type="GeneID" id="8109473"/>
<dbReference type="HOGENOM" id="CLU_1391057_0_0_1"/>
<reference evidence="3" key="1">
    <citation type="journal article" date="2015" name="Genome Announc.">
        <title>Genome sequence of the AIDS-associated pathogen Penicillium marneffei (ATCC18224) and its near taxonomic relative Talaromyces stipitatus (ATCC10500).</title>
        <authorList>
            <person name="Nierman W.C."/>
            <person name="Fedorova-Abrams N.D."/>
            <person name="Andrianopoulos A."/>
        </authorList>
    </citation>
    <scope>NUCLEOTIDE SEQUENCE [LARGE SCALE GENOMIC DNA]</scope>
    <source>
        <strain evidence="3">ATCC 10500 / CBS 375.48 / QM 6759 / NRRL 1006</strain>
    </source>
</reference>
<dbReference type="EMBL" id="EQ962652">
    <property type="protein sequence ID" value="EED23200.1"/>
    <property type="molecule type" value="Genomic_DNA"/>
</dbReference>
<gene>
    <name evidence="2" type="ORF">TSTA_066470</name>
</gene>
<dbReference type="InParanoid" id="B8LXB9"/>
<evidence type="ECO:0000256" key="1">
    <source>
        <dbReference type="SAM" id="MobiDB-lite"/>
    </source>
</evidence>
<protein>
    <submittedName>
        <fullName evidence="2">Uncharacterized protein</fullName>
    </submittedName>
</protein>